<dbReference type="CDD" id="cd07361">
    <property type="entry name" value="MEMO_like"/>
    <property type="match status" value="1"/>
</dbReference>
<dbReference type="Gene3D" id="3.40.830.10">
    <property type="entry name" value="LigB-like"/>
    <property type="match status" value="1"/>
</dbReference>
<dbReference type="PANTHER" id="PTHR11060">
    <property type="entry name" value="PROTEIN MEMO1"/>
    <property type="match status" value="1"/>
</dbReference>
<dbReference type="HAMAP" id="MF_00055">
    <property type="entry name" value="MEMO1"/>
    <property type="match status" value="1"/>
</dbReference>
<dbReference type="NCBIfam" id="TIGR04336">
    <property type="entry name" value="AmmeMemoSam_B"/>
    <property type="match status" value="1"/>
</dbReference>
<organism evidence="3 4">
    <name type="scientific">Trichlorobacter thiogenes</name>
    <dbReference type="NCBI Taxonomy" id="115783"/>
    <lineage>
        <taxon>Bacteria</taxon>
        <taxon>Pseudomonadati</taxon>
        <taxon>Thermodesulfobacteriota</taxon>
        <taxon>Desulfuromonadia</taxon>
        <taxon>Geobacterales</taxon>
        <taxon>Geobacteraceae</taxon>
        <taxon>Trichlorobacter</taxon>
    </lineage>
</organism>
<dbReference type="EMBL" id="FUWR01000030">
    <property type="protein sequence ID" value="SKA23070.1"/>
    <property type="molecule type" value="Genomic_DNA"/>
</dbReference>
<name>A0A1T4S448_9BACT</name>
<dbReference type="RefSeq" id="WP_078791497.1">
    <property type="nucleotide sequence ID" value="NZ_FUWR01000030.1"/>
</dbReference>
<sequence>MIRQPAVAGQFYPGTEQALRQELQQLIPETSLKQQAIGVISPHAGYIYSGSTAGKLLAGISIPRTVIILGPNHHGTGCLAALSPEAGWQTPLGVVPIEKRLAGLIQQQVPAIQEDAAAHLREHSLEVQLPFLQYLRPDVTIVPLCLAFGDYAGCELVGNGIAAAIREFGEPVLILASSDMTHYESAESAKQKDDLALERALALDPQGLVQVCRSNRITMCGVIPAAVMLVAAKALGATSANLVDYTTSGEVSGDYNQVVAYAAVTVF</sequence>
<dbReference type="SUPFAM" id="SSF53213">
    <property type="entry name" value="LigB-like"/>
    <property type="match status" value="1"/>
</dbReference>
<keyword evidence="4" id="KW-1185">Reference proteome</keyword>
<comment type="similarity">
    <text evidence="1 2">Belongs to the MEMO1 family.</text>
</comment>
<reference evidence="4" key="1">
    <citation type="submission" date="2017-02" db="EMBL/GenBank/DDBJ databases">
        <authorList>
            <person name="Varghese N."/>
            <person name="Submissions S."/>
        </authorList>
    </citation>
    <scope>NUCLEOTIDE SEQUENCE [LARGE SCALE GENOMIC DNA]</scope>
    <source>
        <strain evidence="4">ATCC BAA-34</strain>
    </source>
</reference>
<evidence type="ECO:0000256" key="2">
    <source>
        <dbReference type="HAMAP-Rule" id="MF_00055"/>
    </source>
</evidence>
<dbReference type="STRING" id="115783.SAMN02745119_03244"/>
<dbReference type="Pfam" id="PF01875">
    <property type="entry name" value="Memo"/>
    <property type="match status" value="1"/>
</dbReference>
<gene>
    <name evidence="3" type="ORF">SAMN02745119_03244</name>
</gene>
<accession>A0A1T4S448</accession>
<dbReference type="OrthoDB" id="9785549at2"/>
<dbReference type="InterPro" id="IPR002737">
    <property type="entry name" value="MEMO1_fam"/>
</dbReference>
<dbReference type="PANTHER" id="PTHR11060:SF0">
    <property type="entry name" value="PROTEIN MEMO1"/>
    <property type="match status" value="1"/>
</dbReference>
<evidence type="ECO:0000313" key="3">
    <source>
        <dbReference type="EMBL" id="SKA23070.1"/>
    </source>
</evidence>
<protein>
    <recommendedName>
        <fullName evidence="2">MEMO1 family protein SAMN02745119_03244</fullName>
    </recommendedName>
</protein>
<evidence type="ECO:0000256" key="1">
    <source>
        <dbReference type="ARBA" id="ARBA00006315"/>
    </source>
</evidence>
<dbReference type="Proteomes" id="UP000190102">
    <property type="component" value="Unassembled WGS sequence"/>
</dbReference>
<dbReference type="AlphaFoldDB" id="A0A1T4S448"/>
<proteinExistence type="inferred from homology"/>
<evidence type="ECO:0000313" key="4">
    <source>
        <dbReference type="Proteomes" id="UP000190102"/>
    </source>
</evidence>